<dbReference type="CDD" id="cd16917">
    <property type="entry name" value="HATPase_UhpB-NarQ-NarX-like"/>
    <property type="match status" value="1"/>
</dbReference>
<feature type="transmembrane region" description="Helical" evidence="10">
    <location>
        <begin position="56"/>
        <end position="75"/>
    </location>
</feature>
<keyword evidence="4" id="KW-0808">Transferase</keyword>
<keyword evidence="10" id="KW-0812">Transmembrane</keyword>
<dbReference type="Gene3D" id="1.20.5.1930">
    <property type="match status" value="1"/>
</dbReference>
<dbReference type="EMBL" id="CP098740">
    <property type="protein sequence ID" value="UZK54567.1"/>
    <property type="molecule type" value="Genomic_DNA"/>
</dbReference>
<name>A0ABY6PR17_9ACTN</name>
<protein>
    <recommendedName>
        <fullName evidence="2">histidine kinase</fullName>
        <ecNumber evidence="2">2.7.13.3</ecNumber>
    </recommendedName>
</protein>
<evidence type="ECO:0000259" key="11">
    <source>
        <dbReference type="Pfam" id="PF02518"/>
    </source>
</evidence>
<evidence type="ECO:0000256" key="7">
    <source>
        <dbReference type="ARBA" id="ARBA00022840"/>
    </source>
</evidence>
<keyword evidence="6 13" id="KW-0418">Kinase</keyword>
<comment type="catalytic activity">
    <reaction evidence="1">
        <text>ATP + protein L-histidine = ADP + protein N-phospho-L-histidine.</text>
        <dbReference type="EC" id="2.7.13.3"/>
    </reaction>
</comment>
<dbReference type="PANTHER" id="PTHR24421">
    <property type="entry name" value="NITRATE/NITRITE SENSOR PROTEIN NARX-RELATED"/>
    <property type="match status" value="1"/>
</dbReference>
<feature type="region of interest" description="Disordered" evidence="9">
    <location>
        <begin position="396"/>
        <end position="439"/>
    </location>
</feature>
<feature type="transmembrane region" description="Helical" evidence="10">
    <location>
        <begin position="124"/>
        <end position="142"/>
    </location>
</feature>
<accession>A0ABY6PR17</accession>
<sequence length="439" mass="46294">MSSSPVLPLLKRVPPGAWVAAAWFAGMVLTLLMRVRLPGEQQASVLPGVLFYRWDGLLTHLLSTALLMAGCRWLTHRPLAAMAVLLAASALATMPLGVAEIPLAQFLAVDAALYFTAAVRPLRTGVLALVMSVAVLVAFVGGRALARWPAGTSAELAVALTAVVAWLVGRSVHESRKHDADLTARATDRALVAERLRIAREMHDVVAHSVGIIALQAGAAARVVHTQPDAAREAMSAVETAGRETLSGLRRMLGALRETGPGQDAAGREEAPLRPAESLADIDRLARATTAAGVRVEVDWRGERRALPPELELSAFRIVQESVTNVVRHAETDACRVRVEYGEEALTVEITDRGGGGGRGTDRGTARGAAPGFGLVGMRERVALLHGEFTAAPAPGGGFRVTARLPVPPPESIPAPDRAREAIPAPPEPAPEPVREAAT</sequence>
<dbReference type="Proteomes" id="UP001164963">
    <property type="component" value="Chromosome"/>
</dbReference>
<keyword evidence="8" id="KW-0902">Two-component regulatory system</keyword>
<evidence type="ECO:0000256" key="4">
    <source>
        <dbReference type="ARBA" id="ARBA00022679"/>
    </source>
</evidence>
<reference evidence="13" key="1">
    <citation type="journal article" date="2022" name="Front. Microbiol.">
        <title>Mirubactin C rescues the lethal effect of cell wall biosynthesis mutations in Bacillus subtilis.</title>
        <authorList>
            <person name="Kepplinger B."/>
            <person name="Wen X."/>
            <person name="Tyler A.R."/>
            <person name="Kim B.Y."/>
            <person name="Brown J."/>
            <person name="Banks P."/>
            <person name="Dashti Y."/>
            <person name="Mackenzie E.S."/>
            <person name="Wills C."/>
            <person name="Kawai Y."/>
            <person name="Waldron K.J."/>
            <person name="Allenby N.E.E."/>
            <person name="Wu L.J."/>
            <person name="Hall M.J."/>
            <person name="Errington J."/>
        </authorList>
    </citation>
    <scope>NUCLEOTIDE SEQUENCE</scope>
    <source>
        <strain evidence="13">MDA8-470</strain>
    </source>
</reference>
<evidence type="ECO:0000313" key="14">
    <source>
        <dbReference type="Proteomes" id="UP001164963"/>
    </source>
</evidence>
<keyword evidence="14" id="KW-1185">Reference proteome</keyword>
<proteinExistence type="predicted"/>
<evidence type="ECO:0000256" key="10">
    <source>
        <dbReference type="SAM" id="Phobius"/>
    </source>
</evidence>
<keyword evidence="10" id="KW-1133">Transmembrane helix</keyword>
<dbReference type="SUPFAM" id="SSF55874">
    <property type="entry name" value="ATPase domain of HSP90 chaperone/DNA topoisomerase II/histidine kinase"/>
    <property type="match status" value="1"/>
</dbReference>
<feature type="transmembrane region" description="Helical" evidence="10">
    <location>
        <begin position="81"/>
        <end position="103"/>
    </location>
</feature>
<evidence type="ECO:0000259" key="12">
    <source>
        <dbReference type="Pfam" id="PF07730"/>
    </source>
</evidence>
<dbReference type="GO" id="GO:0016301">
    <property type="term" value="F:kinase activity"/>
    <property type="evidence" value="ECO:0007669"/>
    <property type="project" value="UniProtKB-KW"/>
</dbReference>
<dbReference type="Pfam" id="PF07730">
    <property type="entry name" value="HisKA_3"/>
    <property type="match status" value="1"/>
</dbReference>
<dbReference type="Pfam" id="PF02518">
    <property type="entry name" value="HATPase_c"/>
    <property type="match status" value="1"/>
</dbReference>
<dbReference type="RefSeq" id="WP_265541662.1">
    <property type="nucleotide sequence ID" value="NZ_CP098740.1"/>
</dbReference>
<dbReference type="Gene3D" id="3.30.565.10">
    <property type="entry name" value="Histidine kinase-like ATPase, C-terminal domain"/>
    <property type="match status" value="1"/>
</dbReference>
<dbReference type="EC" id="2.7.13.3" evidence="2"/>
<feature type="domain" description="Histidine kinase/HSP90-like ATPase" evidence="11">
    <location>
        <begin position="314"/>
        <end position="408"/>
    </location>
</feature>
<evidence type="ECO:0000256" key="8">
    <source>
        <dbReference type="ARBA" id="ARBA00023012"/>
    </source>
</evidence>
<keyword evidence="10" id="KW-0472">Membrane</keyword>
<evidence type="ECO:0000256" key="9">
    <source>
        <dbReference type="SAM" id="MobiDB-lite"/>
    </source>
</evidence>
<evidence type="ECO:0000313" key="13">
    <source>
        <dbReference type="EMBL" id="UZK54567.1"/>
    </source>
</evidence>
<dbReference type="PANTHER" id="PTHR24421:SF10">
    <property type="entry name" value="NITRATE_NITRITE SENSOR PROTEIN NARQ"/>
    <property type="match status" value="1"/>
</dbReference>
<feature type="transmembrane region" description="Helical" evidence="10">
    <location>
        <begin position="16"/>
        <end position="35"/>
    </location>
</feature>
<evidence type="ECO:0000256" key="5">
    <source>
        <dbReference type="ARBA" id="ARBA00022741"/>
    </source>
</evidence>
<keyword evidence="5" id="KW-0547">Nucleotide-binding</keyword>
<keyword evidence="3" id="KW-0597">Phosphoprotein</keyword>
<dbReference type="InterPro" id="IPR011712">
    <property type="entry name" value="Sig_transdc_His_kin_sub3_dim/P"/>
</dbReference>
<dbReference type="InterPro" id="IPR036890">
    <property type="entry name" value="HATPase_C_sf"/>
</dbReference>
<organism evidence="13 14">
    <name type="scientific">Streptomyces drozdowiczii</name>
    <dbReference type="NCBI Taxonomy" id="202862"/>
    <lineage>
        <taxon>Bacteria</taxon>
        <taxon>Bacillati</taxon>
        <taxon>Actinomycetota</taxon>
        <taxon>Actinomycetes</taxon>
        <taxon>Kitasatosporales</taxon>
        <taxon>Streptomycetaceae</taxon>
        <taxon>Streptomyces</taxon>
    </lineage>
</organism>
<dbReference type="InterPro" id="IPR003594">
    <property type="entry name" value="HATPase_dom"/>
</dbReference>
<evidence type="ECO:0000256" key="6">
    <source>
        <dbReference type="ARBA" id="ARBA00022777"/>
    </source>
</evidence>
<dbReference type="InterPro" id="IPR050482">
    <property type="entry name" value="Sensor_HK_TwoCompSys"/>
</dbReference>
<evidence type="ECO:0000256" key="2">
    <source>
        <dbReference type="ARBA" id="ARBA00012438"/>
    </source>
</evidence>
<evidence type="ECO:0000256" key="1">
    <source>
        <dbReference type="ARBA" id="ARBA00000085"/>
    </source>
</evidence>
<keyword evidence="7" id="KW-0067">ATP-binding</keyword>
<feature type="domain" description="Signal transduction histidine kinase subgroup 3 dimerisation and phosphoacceptor" evidence="12">
    <location>
        <begin position="194"/>
        <end position="259"/>
    </location>
</feature>
<gene>
    <name evidence="13" type="ORF">NEH16_10820</name>
</gene>
<evidence type="ECO:0000256" key="3">
    <source>
        <dbReference type="ARBA" id="ARBA00022553"/>
    </source>
</evidence>